<dbReference type="GeneID" id="54349452"/>
<protein>
    <submittedName>
        <fullName evidence="2">Uncharacterized protein</fullName>
    </submittedName>
</protein>
<organism evidence="2 3">
    <name type="scientific">Didymella exigua CBS 183.55</name>
    <dbReference type="NCBI Taxonomy" id="1150837"/>
    <lineage>
        <taxon>Eukaryota</taxon>
        <taxon>Fungi</taxon>
        <taxon>Dikarya</taxon>
        <taxon>Ascomycota</taxon>
        <taxon>Pezizomycotina</taxon>
        <taxon>Dothideomycetes</taxon>
        <taxon>Pleosporomycetidae</taxon>
        <taxon>Pleosporales</taxon>
        <taxon>Pleosporineae</taxon>
        <taxon>Didymellaceae</taxon>
        <taxon>Didymella</taxon>
    </lineage>
</organism>
<feature type="region of interest" description="Disordered" evidence="1">
    <location>
        <begin position="1"/>
        <end position="57"/>
    </location>
</feature>
<dbReference type="AlphaFoldDB" id="A0A6A5RT04"/>
<reference evidence="2" key="1">
    <citation type="journal article" date="2020" name="Stud. Mycol.">
        <title>101 Dothideomycetes genomes: a test case for predicting lifestyles and emergence of pathogens.</title>
        <authorList>
            <person name="Haridas S."/>
            <person name="Albert R."/>
            <person name="Binder M."/>
            <person name="Bloem J."/>
            <person name="Labutti K."/>
            <person name="Salamov A."/>
            <person name="Andreopoulos B."/>
            <person name="Baker S."/>
            <person name="Barry K."/>
            <person name="Bills G."/>
            <person name="Bluhm B."/>
            <person name="Cannon C."/>
            <person name="Castanera R."/>
            <person name="Culley D."/>
            <person name="Daum C."/>
            <person name="Ezra D."/>
            <person name="Gonzalez J."/>
            <person name="Henrissat B."/>
            <person name="Kuo A."/>
            <person name="Liang C."/>
            <person name="Lipzen A."/>
            <person name="Lutzoni F."/>
            <person name="Magnuson J."/>
            <person name="Mondo S."/>
            <person name="Nolan M."/>
            <person name="Ohm R."/>
            <person name="Pangilinan J."/>
            <person name="Park H.-J."/>
            <person name="Ramirez L."/>
            <person name="Alfaro M."/>
            <person name="Sun H."/>
            <person name="Tritt A."/>
            <person name="Yoshinaga Y."/>
            <person name="Zwiers L.-H."/>
            <person name="Turgeon B."/>
            <person name="Goodwin S."/>
            <person name="Spatafora J."/>
            <person name="Crous P."/>
            <person name="Grigoriev I."/>
        </authorList>
    </citation>
    <scope>NUCLEOTIDE SEQUENCE</scope>
    <source>
        <strain evidence="2">CBS 183.55</strain>
    </source>
</reference>
<feature type="compositionally biased region" description="Acidic residues" evidence="1">
    <location>
        <begin position="40"/>
        <end position="51"/>
    </location>
</feature>
<evidence type="ECO:0000313" key="2">
    <source>
        <dbReference type="EMBL" id="KAF1930952.1"/>
    </source>
</evidence>
<dbReference type="EMBL" id="ML978962">
    <property type="protein sequence ID" value="KAF1930952.1"/>
    <property type="molecule type" value="Genomic_DNA"/>
</dbReference>
<evidence type="ECO:0000256" key="1">
    <source>
        <dbReference type="SAM" id="MobiDB-lite"/>
    </source>
</evidence>
<feature type="compositionally biased region" description="Low complexity" evidence="1">
    <location>
        <begin position="1"/>
        <end position="28"/>
    </location>
</feature>
<name>A0A6A5RT04_9PLEO</name>
<sequence>MAAQAPTAAGDAGDAGAVGAVGETETAGQPALVRTAAAAADDDDDDDDEGDRDGAGWETASLFEEILDDVAALEEHSGSRG</sequence>
<dbReference type="Proteomes" id="UP000800082">
    <property type="component" value="Unassembled WGS sequence"/>
</dbReference>
<accession>A0A6A5RT04</accession>
<gene>
    <name evidence="2" type="ORF">M421DRAFT_418434</name>
</gene>
<keyword evidence="3" id="KW-1185">Reference proteome</keyword>
<dbReference type="RefSeq" id="XP_033451200.1">
    <property type="nucleotide sequence ID" value="XM_033591784.1"/>
</dbReference>
<proteinExistence type="predicted"/>
<evidence type="ECO:0000313" key="3">
    <source>
        <dbReference type="Proteomes" id="UP000800082"/>
    </source>
</evidence>